<dbReference type="EMBL" id="CAJVPP010018495">
    <property type="protein sequence ID" value="CAG8735638.1"/>
    <property type="molecule type" value="Genomic_DNA"/>
</dbReference>
<organism evidence="1 2">
    <name type="scientific">Funneliformis mosseae</name>
    <name type="common">Endomycorrhizal fungus</name>
    <name type="synonym">Glomus mosseae</name>
    <dbReference type="NCBI Taxonomy" id="27381"/>
    <lineage>
        <taxon>Eukaryota</taxon>
        <taxon>Fungi</taxon>
        <taxon>Fungi incertae sedis</taxon>
        <taxon>Mucoromycota</taxon>
        <taxon>Glomeromycotina</taxon>
        <taxon>Glomeromycetes</taxon>
        <taxon>Glomerales</taxon>
        <taxon>Glomeraceae</taxon>
        <taxon>Funneliformis</taxon>
    </lineage>
</organism>
<dbReference type="AlphaFoldDB" id="A0A9N9NJF6"/>
<reference evidence="1" key="1">
    <citation type="submission" date="2021-06" db="EMBL/GenBank/DDBJ databases">
        <authorList>
            <person name="Kallberg Y."/>
            <person name="Tangrot J."/>
            <person name="Rosling A."/>
        </authorList>
    </citation>
    <scope>NUCLEOTIDE SEQUENCE</scope>
    <source>
        <strain evidence="1">87-6 pot B 2015</strain>
    </source>
</reference>
<evidence type="ECO:0000313" key="2">
    <source>
        <dbReference type="Proteomes" id="UP000789375"/>
    </source>
</evidence>
<proteinExistence type="predicted"/>
<sequence length="63" mass="7294">SNNSFSINYNNVIGVSEIVCLRKIENSLYISQIALAKVNDDDNVYFYSEEKEEKEMIEGMLRL</sequence>
<comment type="caution">
    <text evidence="1">The sequence shown here is derived from an EMBL/GenBank/DDBJ whole genome shotgun (WGS) entry which is preliminary data.</text>
</comment>
<evidence type="ECO:0000313" key="1">
    <source>
        <dbReference type="EMBL" id="CAG8735638.1"/>
    </source>
</evidence>
<keyword evidence="2" id="KW-1185">Reference proteome</keyword>
<accession>A0A9N9NJF6</accession>
<feature type="non-terminal residue" evidence="1">
    <location>
        <position position="63"/>
    </location>
</feature>
<dbReference type="Proteomes" id="UP000789375">
    <property type="component" value="Unassembled WGS sequence"/>
</dbReference>
<name>A0A9N9NJF6_FUNMO</name>
<protein>
    <submittedName>
        <fullName evidence="1">6906_t:CDS:1</fullName>
    </submittedName>
</protein>
<gene>
    <name evidence="1" type="ORF">FMOSSE_LOCUS15870</name>
</gene>